<dbReference type="AlphaFoldDB" id="A0A238LJM0"/>
<keyword evidence="3" id="KW-1185">Reference proteome</keyword>
<dbReference type="InterPro" id="IPR023210">
    <property type="entry name" value="NADP_OxRdtase_dom"/>
</dbReference>
<proteinExistence type="predicted"/>
<protein>
    <submittedName>
        <fullName evidence="2">Pyridoxal 4-dehydrogenase</fullName>
        <ecNumber evidence="2">1.1.1.107</ecNumber>
    </submittedName>
</protein>
<feature type="domain" description="NADP-dependent oxidoreductase" evidence="1">
    <location>
        <begin position="20"/>
        <end position="327"/>
    </location>
</feature>
<dbReference type="PANTHER" id="PTHR42686:SF1">
    <property type="entry name" value="GH17980P-RELATED"/>
    <property type="match status" value="1"/>
</dbReference>
<dbReference type="RefSeq" id="WP_093994077.1">
    <property type="nucleotide sequence ID" value="NZ_FXZK01000014.1"/>
</dbReference>
<keyword evidence="2" id="KW-0560">Oxidoreductase</keyword>
<organism evidence="2 3">
    <name type="scientific">Flavimaricola marinus</name>
    <dbReference type="NCBI Taxonomy" id="1819565"/>
    <lineage>
        <taxon>Bacteria</taxon>
        <taxon>Pseudomonadati</taxon>
        <taxon>Pseudomonadota</taxon>
        <taxon>Alphaproteobacteria</taxon>
        <taxon>Rhodobacterales</taxon>
        <taxon>Paracoccaceae</taxon>
        <taxon>Flavimaricola</taxon>
    </lineage>
</organism>
<evidence type="ECO:0000259" key="1">
    <source>
        <dbReference type="Pfam" id="PF00248"/>
    </source>
</evidence>
<dbReference type="EMBL" id="FXZK01000014">
    <property type="protein sequence ID" value="SMY09907.1"/>
    <property type="molecule type" value="Genomic_DNA"/>
</dbReference>
<evidence type="ECO:0000313" key="3">
    <source>
        <dbReference type="Proteomes" id="UP000201613"/>
    </source>
</evidence>
<name>A0A238LJM0_9RHOB</name>
<dbReference type="GO" id="GO:0005829">
    <property type="term" value="C:cytosol"/>
    <property type="evidence" value="ECO:0007669"/>
    <property type="project" value="TreeGrafter"/>
</dbReference>
<dbReference type="Gene3D" id="3.20.20.100">
    <property type="entry name" value="NADP-dependent oxidoreductase domain"/>
    <property type="match status" value="1"/>
</dbReference>
<dbReference type="Pfam" id="PF00248">
    <property type="entry name" value="Aldo_ket_red"/>
    <property type="match status" value="1"/>
</dbReference>
<dbReference type="InterPro" id="IPR036812">
    <property type="entry name" value="NAD(P)_OxRdtase_dom_sf"/>
</dbReference>
<evidence type="ECO:0000313" key="2">
    <source>
        <dbReference type="EMBL" id="SMY09907.1"/>
    </source>
</evidence>
<dbReference type="InterPro" id="IPR020471">
    <property type="entry name" value="AKR"/>
</dbReference>
<dbReference type="Proteomes" id="UP000201613">
    <property type="component" value="Unassembled WGS sequence"/>
</dbReference>
<reference evidence="2 3" key="1">
    <citation type="submission" date="2017-05" db="EMBL/GenBank/DDBJ databases">
        <authorList>
            <person name="Song R."/>
            <person name="Chenine A.L."/>
            <person name="Ruprecht R.M."/>
        </authorList>
    </citation>
    <scope>NUCLEOTIDE SEQUENCE [LARGE SCALE GENOMIC DNA]</scope>
    <source>
        <strain evidence="2 3">CECT 8899</strain>
    </source>
</reference>
<dbReference type="SUPFAM" id="SSF51430">
    <property type="entry name" value="NAD(P)-linked oxidoreductase"/>
    <property type="match status" value="1"/>
</dbReference>
<gene>
    <name evidence="2" type="primary">pld1</name>
    <name evidence="2" type="ORF">LOM8899_04080</name>
</gene>
<dbReference type="PANTHER" id="PTHR42686">
    <property type="entry name" value="GH17980P-RELATED"/>
    <property type="match status" value="1"/>
</dbReference>
<dbReference type="GO" id="GO:0050235">
    <property type="term" value="F:pyridoxal 4-dehydrogenase activity"/>
    <property type="evidence" value="ECO:0007669"/>
    <property type="project" value="UniProtKB-EC"/>
</dbReference>
<accession>A0A238LJM0</accession>
<dbReference type="EC" id="1.1.1.107" evidence="2"/>
<sequence>MTLTTRHWDRHGTGGLTFTELGFGAAPLANLYRAISDAEAEAILEAAWAAGVRYYDTAPLYGLGLSETRLNRFLRDKPRDEYILSTKVGRLLRPCAPEDRDGFGKWFDVPARNEVYDYSYDGVMRSVEFSLERLGLHRIDVLYAHDLDQRNQGGAEGLQARLEEFMGGGHRALVELREQGVIAAIGAGVNEWEPCEWLARNGDMDLFLLAGRYTLLEQEALETMLPLCEAKGIGLVIGGPYNSGILATGPVEGAYYDYEIAPQPIRDRVAAIEAVCARHDTRLVDAAFRFPLCHPAVVSVIPGGQSLADMAGNVKAATAVIPPALWTDLKAEGLIRPDAPVPEV</sequence>
<dbReference type="OrthoDB" id="9768851at2"/>